<sequence length="121" mass="13555">MKKVLVVDDDPDLQKIYSEKLTASGYETLLAPDATQALYLAKNNKPDLILLDIMLPPGANGFDVYEELQKDDDLKNIPVIVFTNLDTEKDMAEQMGIKDYIIKAELTPAQIVERVKEKIGS</sequence>
<feature type="domain" description="Response regulatory" evidence="3">
    <location>
        <begin position="3"/>
        <end position="118"/>
    </location>
</feature>
<keyword evidence="1 2" id="KW-0597">Phosphoprotein</keyword>
<dbReference type="Gene3D" id="3.40.50.2300">
    <property type="match status" value="1"/>
</dbReference>
<dbReference type="Pfam" id="PF00072">
    <property type="entry name" value="Response_reg"/>
    <property type="match status" value="1"/>
</dbReference>
<accession>A0A0G0PIL9</accession>
<protein>
    <submittedName>
        <fullName evidence="4">Two component transcriptional regulator, winged helix family</fullName>
    </submittedName>
</protein>
<dbReference type="Proteomes" id="UP000034793">
    <property type="component" value="Unassembled WGS sequence"/>
</dbReference>
<comment type="caution">
    <text evidence="4">The sequence shown here is derived from an EMBL/GenBank/DDBJ whole genome shotgun (WGS) entry which is preliminary data.</text>
</comment>
<dbReference type="InterPro" id="IPR001789">
    <property type="entry name" value="Sig_transdc_resp-reg_receiver"/>
</dbReference>
<dbReference type="SMART" id="SM00448">
    <property type="entry name" value="REC"/>
    <property type="match status" value="1"/>
</dbReference>
<feature type="modified residue" description="4-aspartylphosphate" evidence="2">
    <location>
        <position position="52"/>
    </location>
</feature>
<evidence type="ECO:0000256" key="2">
    <source>
        <dbReference type="PROSITE-ProRule" id="PRU00169"/>
    </source>
</evidence>
<dbReference type="GO" id="GO:0000160">
    <property type="term" value="P:phosphorelay signal transduction system"/>
    <property type="evidence" value="ECO:0007669"/>
    <property type="project" value="InterPro"/>
</dbReference>
<organism evidence="4 5">
    <name type="scientific">Candidatus Woesebacteria bacterium GW2011_GWA1_39_8</name>
    <dbReference type="NCBI Taxonomy" id="1618552"/>
    <lineage>
        <taxon>Bacteria</taxon>
        <taxon>Candidatus Woeseibacteriota</taxon>
    </lineage>
</organism>
<dbReference type="EMBL" id="LBXL01000068">
    <property type="protein sequence ID" value="KKR27728.1"/>
    <property type="molecule type" value="Genomic_DNA"/>
</dbReference>
<dbReference type="InterPro" id="IPR050595">
    <property type="entry name" value="Bact_response_regulator"/>
</dbReference>
<dbReference type="SUPFAM" id="SSF52172">
    <property type="entry name" value="CheY-like"/>
    <property type="match status" value="1"/>
</dbReference>
<dbReference type="CDD" id="cd17574">
    <property type="entry name" value="REC_OmpR"/>
    <property type="match status" value="1"/>
</dbReference>
<evidence type="ECO:0000259" key="3">
    <source>
        <dbReference type="PROSITE" id="PS50110"/>
    </source>
</evidence>
<evidence type="ECO:0000256" key="1">
    <source>
        <dbReference type="ARBA" id="ARBA00022553"/>
    </source>
</evidence>
<proteinExistence type="predicted"/>
<reference evidence="4 5" key="1">
    <citation type="journal article" date="2015" name="Nature">
        <title>rRNA introns, odd ribosomes, and small enigmatic genomes across a large radiation of phyla.</title>
        <authorList>
            <person name="Brown C.T."/>
            <person name="Hug L.A."/>
            <person name="Thomas B.C."/>
            <person name="Sharon I."/>
            <person name="Castelle C.J."/>
            <person name="Singh A."/>
            <person name="Wilkins M.J."/>
            <person name="Williams K.H."/>
            <person name="Banfield J.F."/>
        </authorList>
    </citation>
    <scope>NUCLEOTIDE SEQUENCE [LARGE SCALE GENOMIC DNA]</scope>
</reference>
<dbReference type="PANTHER" id="PTHR44591:SF3">
    <property type="entry name" value="RESPONSE REGULATORY DOMAIN-CONTAINING PROTEIN"/>
    <property type="match status" value="1"/>
</dbReference>
<dbReference type="AlphaFoldDB" id="A0A0G0PIL9"/>
<dbReference type="PANTHER" id="PTHR44591">
    <property type="entry name" value="STRESS RESPONSE REGULATOR PROTEIN 1"/>
    <property type="match status" value="1"/>
</dbReference>
<gene>
    <name evidence="4" type="ORF">UT61_C0068G0006</name>
</gene>
<dbReference type="PROSITE" id="PS50110">
    <property type="entry name" value="RESPONSE_REGULATORY"/>
    <property type="match status" value="1"/>
</dbReference>
<name>A0A0G0PIL9_9BACT</name>
<evidence type="ECO:0000313" key="5">
    <source>
        <dbReference type="Proteomes" id="UP000034793"/>
    </source>
</evidence>
<dbReference type="InterPro" id="IPR011006">
    <property type="entry name" value="CheY-like_superfamily"/>
</dbReference>
<evidence type="ECO:0000313" key="4">
    <source>
        <dbReference type="EMBL" id="KKR27728.1"/>
    </source>
</evidence>